<dbReference type="PANTHER" id="PTHR42943">
    <property type="entry name" value="GLUTATHIONE S-TRANSFERASE KAPPA"/>
    <property type="match status" value="1"/>
</dbReference>
<evidence type="ECO:0000256" key="5">
    <source>
        <dbReference type="PIRSR" id="PIRSR006386-1"/>
    </source>
</evidence>
<evidence type="ECO:0000256" key="3">
    <source>
        <dbReference type="ARBA" id="ARBA00047960"/>
    </source>
</evidence>
<dbReference type="PANTHER" id="PTHR42943:SF2">
    <property type="entry name" value="GLUTATHIONE S-TRANSFERASE KAPPA 1"/>
    <property type="match status" value="1"/>
</dbReference>
<evidence type="ECO:0000256" key="2">
    <source>
        <dbReference type="ARBA" id="ARBA00022679"/>
    </source>
</evidence>
<dbReference type="InterPro" id="IPR014440">
    <property type="entry name" value="HCCAis_GSTk"/>
</dbReference>
<dbReference type="AlphaFoldDB" id="A0A1V8T8E8"/>
<dbReference type="GO" id="GO:0005777">
    <property type="term" value="C:peroxisome"/>
    <property type="evidence" value="ECO:0007669"/>
    <property type="project" value="TreeGrafter"/>
</dbReference>
<dbReference type="GO" id="GO:0004364">
    <property type="term" value="F:glutathione transferase activity"/>
    <property type="evidence" value="ECO:0007669"/>
    <property type="project" value="UniProtKB-UniRule"/>
</dbReference>
<dbReference type="InterPro" id="IPR051924">
    <property type="entry name" value="GST_Kappa/NadH"/>
</dbReference>
<dbReference type="InterPro" id="IPR001853">
    <property type="entry name" value="DSBA-like_thioredoxin_dom"/>
</dbReference>
<dbReference type="EC" id="2.5.1.18" evidence="4"/>
<evidence type="ECO:0000313" key="7">
    <source>
        <dbReference type="EMBL" id="OQO07683.1"/>
    </source>
</evidence>
<dbReference type="OrthoDB" id="4664297at2759"/>
<protein>
    <recommendedName>
        <fullName evidence="4">Glutathione S-transferase kappa</fullName>
        <ecNumber evidence="4">2.5.1.18</ecNumber>
    </recommendedName>
</protein>
<dbReference type="GO" id="GO:0005739">
    <property type="term" value="C:mitochondrion"/>
    <property type="evidence" value="ECO:0007669"/>
    <property type="project" value="TreeGrafter"/>
</dbReference>
<dbReference type="SUPFAM" id="SSF52833">
    <property type="entry name" value="Thioredoxin-like"/>
    <property type="match status" value="1"/>
</dbReference>
<proteinExistence type="inferred from homology"/>
<dbReference type="STRING" id="1507870.A0A1V8T8E8"/>
<dbReference type="Gene3D" id="3.40.30.10">
    <property type="entry name" value="Glutaredoxin"/>
    <property type="match status" value="1"/>
</dbReference>
<dbReference type="EMBL" id="NAJO01000014">
    <property type="protein sequence ID" value="OQO07683.1"/>
    <property type="molecule type" value="Genomic_DNA"/>
</dbReference>
<reference evidence="8" key="1">
    <citation type="submission" date="2017-03" db="EMBL/GenBank/DDBJ databases">
        <title>Genomes of endolithic fungi from Antarctica.</title>
        <authorList>
            <person name="Coleine C."/>
            <person name="Masonjones S."/>
            <person name="Stajich J.E."/>
        </authorList>
    </citation>
    <scope>NUCLEOTIDE SEQUENCE [LARGE SCALE GENOMIC DNA]</scope>
    <source>
        <strain evidence="8">CCFEE 5527</strain>
    </source>
</reference>
<accession>A0A1V8T8E8</accession>
<evidence type="ECO:0000313" key="8">
    <source>
        <dbReference type="Proteomes" id="UP000192596"/>
    </source>
</evidence>
<name>A0A1V8T8E8_9PEZI</name>
<dbReference type="InterPro" id="IPR036249">
    <property type="entry name" value="Thioredoxin-like_sf"/>
</dbReference>
<comment type="caution">
    <text evidence="7">The sequence shown here is derived from an EMBL/GenBank/DDBJ whole genome shotgun (WGS) entry which is preliminary data.</text>
</comment>
<dbReference type="GO" id="GO:0006749">
    <property type="term" value="P:glutathione metabolic process"/>
    <property type="evidence" value="ECO:0007669"/>
    <property type="project" value="TreeGrafter"/>
</dbReference>
<evidence type="ECO:0000256" key="1">
    <source>
        <dbReference type="ARBA" id="ARBA00006494"/>
    </source>
</evidence>
<sequence>MARPKLTLYLDIVSPFAYIAFYVVQNNPIFKRCDVTYVPIFLGGVMQACGNTPPIKIRNKDKWIGAERDRWAVRFSIPIFAGVPEGFPANTLASGRTLALIERDHPSQLPAAYSALFKTYWVDGSPVQKPEVVASSLASVFGKAEAEKLVARTSEAEVKKLLNGNTELALQSGAFGLPWFECTNSEGVKEGFWGVDHFGQVVEFLGLDKREGGEGFRSML</sequence>
<organism evidence="7 8">
    <name type="scientific">Cryoendolithus antarcticus</name>
    <dbReference type="NCBI Taxonomy" id="1507870"/>
    <lineage>
        <taxon>Eukaryota</taxon>
        <taxon>Fungi</taxon>
        <taxon>Dikarya</taxon>
        <taxon>Ascomycota</taxon>
        <taxon>Pezizomycotina</taxon>
        <taxon>Dothideomycetes</taxon>
        <taxon>Dothideomycetidae</taxon>
        <taxon>Cladosporiales</taxon>
        <taxon>Cladosporiaceae</taxon>
        <taxon>Cryoendolithus</taxon>
    </lineage>
</organism>
<dbReference type="Pfam" id="PF01323">
    <property type="entry name" value="DSBA"/>
    <property type="match status" value="1"/>
</dbReference>
<evidence type="ECO:0000256" key="4">
    <source>
        <dbReference type="PIRNR" id="PIRNR006386"/>
    </source>
</evidence>
<keyword evidence="2 4" id="KW-0808">Transferase</keyword>
<evidence type="ECO:0000259" key="6">
    <source>
        <dbReference type="Pfam" id="PF01323"/>
    </source>
</evidence>
<feature type="domain" description="DSBA-like thioredoxin" evidence="6">
    <location>
        <begin position="6"/>
        <end position="203"/>
    </location>
</feature>
<dbReference type="GO" id="GO:0004602">
    <property type="term" value="F:glutathione peroxidase activity"/>
    <property type="evidence" value="ECO:0007669"/>
    <property type="project" value="TreeGrafter"/>
</dbReference>
<comment type="similarity">
    <text evidence="1 4">Belongs to the GST superfamily. Kappa family.</text>
</comment>
<dbReference type="InParanoid" id="A0A1V8T8E8"/>
<dbReference type="FunFam" id="3.40.30.10:FF:000096">
    <property type="entry name" value="Glutathione S-transferase kappa"/>
    <property type="match status" value="1"/>
</dbReference>
<dbReference type="Proteomes" id="UP000192596">
    <property type="component" value="Unassembled WGS sequence"/>
</dbReference>
<feature type="active site" description="Nucleophile" evidence="5">
    <location>
        <position position="14"/>
    </location>
</feature>
<comment type="catalytic activity">
    <reaction evidence="3 4">
        <text>RX + glutathione = an S-substituted glutathione + a halide anion + H(+)</text>
        <dbReference type="Rhea" id="RHEA:16437"/>
        <dbReference type="ChEBI" id="CHEBI:15378"/>
        <dbReference type="ChEBI" id="CHEBI:16042"/>
        <dbReference type="ChEBI" id="CHEBI:17792"/>
        <dbReference type="ChEBI" id="CHEBI:57925"/>
        <dbReference type="ChEBI" id="CHEBI:90779"/>
        <dbReference type="EC" id="2.5.1.18"/>
    </reaction>
</comment>
<gene>
    <name evidence="7" type="ORF">B0A48_07380</name>
</gene>
<keyword evidence="8" id="KW-1185">Reference proteome</keyword>
<dbReference type="PIRSF" id="PIRSF006386">
    <property type="entry name" value="HCCAis_GSTk"/>
    <property type="match status" value="1"/>
</dbReference>